<dbReference type="Proteomes" id="UP000663891">
    <property type="component" value="Unassembled WGS sequence"/>
</dbReference>
<protein>
    <submittedName>
        <fullName evidence="2">Uncharacterized protein</fullName>
    </submittedName>
</protein>
<evidence type="ECO:0000313" key="3">
    <source>
        <dbReference type="Proteomes" id="UP000663881"/>
    </source>
</evidence>
<sequence>AIANGVSFPLLMLVFGNVINTFIDHTFDLCTLNLTNVSLQISFSDIATER</sequence>
<evidence type="ECO:0000313" key="1">
    <source>
        <dbReference type="EMBL" id="CAF1095263.1"/>
    </source>
</evidence>
<dbReference type="Proteomes" id="UP000663881">
    <property type="component" value="Unassembled WGS sequence"/>
</dbReference>
<proteinExistence type="predicted"/>
<dbReference type="AlphaFoldDB" id="A0A820JXG9"/>
<comment type="caution">
    <text evidence="2">The sequence shown here is derived from an EMBL/GenBank/DDBJ whole genome shotgun (WGS) entry which is preliminary data.</text>
</comment>
<dbReference type="EMBL" id="CAJOAY010019804">
    <property type="protein sequence ID" value="CAF4333485.1"/>
    <property type="molecule type" value="Genomic_DNA"/>
</dbReference>
<name>A0A820JXG9_9BILA</name>
<feature type="non-terminal residue" evidence="2">
    <location>
        <position position="1"/>
    </location>
</feature>
<dbReference type="OrthoDB" id="10165545at2759"/>
<reference evidence="2" key="1">
    <citation type="submission" date="2021-02" db="EMBL/GenBank/DDBJ databases">
        <authorList>
            <person name="Nowell W R."/>
        </authorList>
    </citation>
    <scope>NUCLEOTIDE SEQUENCE</scope>
</reference>
<gene>
    <name evidence="2" type="ORF">OKA104_LOCUS47895</name>
    <name evidence="1" type="ORF">VCS650_LOCUS19785</name>
</gene>
<dbReference type="EMBL" id="CAJNON010000200">
    <property type="protein sequence ID" value="CAF1095263.1"/>
    <property type="molecule type" value="Genomic_DNA"/>
</dbReference>
<evidence type="ECO:0000313" key="2">
    <source>
        <dbReference type="EMBL" id="CAF4333485.1"/>
    </source>
</evidence>
<accession>A0A820JXG9</accession>
<organism evidence="2 3">
    <name type="scientific">Adineta steineri</name>
    <dbReference type="NCBI Taxonomy" id="433720"/>
    <lineage>
        <taxon>Eukaryota</taxon>
        <taxon>Metazoa</taxon>
        <taxon>Spiralia</taxon>
        <taxon>Gnathifera</taxon>
        <taxon>Rotifera</taxon>
        <taxon>Eurotatoria</taxon>
        <taxon>Bdelloidea</taxon>
        <taxon>Adinetida</taxon>
        <taxon>Adinetidae</taxon>
        <taxon>Adineta</taxon>
    </lineage>
</organism>